<reference evidence="4" key="1">
    <citation type="submission" date="2011-07" db="EMBL/GenBank/DDBJ databases">
        <authorList>
            <consortium name="Caenorhabditis brenneri Sequencing and Analysis Consortium"/>
            <person name="Wilson R.K."/>
        </authorList>
    </citation>
    <scope>NUCLEOTIDE SEQUENCE [LARGE SCALE GENOMIC DNA]</scope>
    <source>
        <strain evidence="4">PB2801</strain>
    </source>
</reference>
<sequence>MKELIILVIIITLVWGLLLCYVTQHEINNDSEQSSSEVSVSPNLAHNQAGGGHRRISIRRTSGISHYARAPCPYYNRTWYTRPPRPRSYPIGFRRYE</sequence>
<name>G0MYG4_CAEBE</name>
<evidence type="ECO:0000256" key="2">
    <source>
        <dbReference type="SAM" id="SignalP"/>
    </source>
</evidence>
<feature type="signal peptide" evidence="2">
    <location>
        <begin position="1"/>
        <end position="16"/>
    </location>
</feature>
<evidence type="ECO:0000313" key="3">
    <source>
        <dbReference type="EMBL" id="EGT47495.1"/>
    </source>
</evidence>
<feature type="region of interest" description="Disordered" evidence="1">
    <location>
        <begin position="31"/>
        <end position="54"/>
    </location>
</feature>
<feature type="compositionally biased region" description="Low complexity" evidence="1">
    <location>
        <begin position="31"/>
        <end position="41"/>
    </location>
</feature>
<protein>
    <submittedName>
        <fullName evidence="3">Uncharacterized protein</fullName>
    </submittedName>
</protein>
<proteinExistence type="predicted"/>
<dbReference type="AlphaFoldDB" id="G0MYG4"/>
<feature type="chain" id="PRO_5003403844" evidence="2">
    <location>
        <begin position="17"/>
        <end position="97"/>
    </location>
</feature>
<dbReference type="InParanoid" id="G0MYG4"/>
<keyword evidence="4" id="KW-1185">Reference proteome</keyword>
<keyword evidence="2" id="KW-0732">Signal</keyword>
<gene>
    <name evidence="3" type="ORF">CAEBREN_15753</name>
</gene>
<accession>G0MYG4</accession>
<evidence type="ECO:0000313" key="4">
    <source>
        <dbReference type="Proteomes" id="UP000008068"/>
    </source>
</evidence>
<evidence type="ECO:0000256" key="1">
    <source>
        <dbReference type="SAM" id="MobiDB-lite"/>
    </source>
</evidence>
<dbReference type="EMBL" id="GL379820">
    <property type="protein sequence ID" value="EGT47495.1"/>
    <property type="molecule type" value="Genomic_DNA"/>
</dbReference>
<organism evidence="4">
    <name type="scientific">Caenorhabditis brenneri</name>
    <name type="common">Nematode worm</name>
    <dbReference type="NCBI Taxonomy" id="135651"/>
    <lineage>
        <taxon>Eukaryota</taxon>
        <taxon>Metazoa</taxon>
        <taxon>Ecdysozoa</taxon>
        <taxon>Nematoda</taxon>
        <taxon>Chromadorea</taxon>
        <taxon>Rhabditida</taxon>
        <taxon>Rhabditina</taxon>
        <taxon>Rhabditomorpha</taxon>
        <taxon>Rhabditoidea</taxon>
        <taxon>Rhabditidae</taxon>
        <taxon>Peloderinae</taxon>
        <taxon>Caenorhabditis</taxon>
    </lineage>
</organism>
<dbReference type="Proteomes" id="UP000008068">
    <property type="component" value="Unassembled WGS sequence"/>
</dbReference>
<dbReference type="HOGENOM" id="CLU_2348532_0_0_1"/>